<keyword evidence="6 8" id="KW-0675">Receptor</keyword>
<dbReference type="Proteomes" id="UP000663879">
    <property type="component" value="Unassembled WGS sequence"/>
</dbReference>
<evidence type="ECO:0000256" key="1">
    <source>
        <dbReference type="ARBA" id="ARBA00004141"/>
    </source>
</evidence>
<keyword evidence="7 8" id="KW-0807">Transducer</keyword>
<evidence type="ECO:0000256" key="4">
    <source>
        <dbReference type="ARBA" id="ARBA00023040"/>
    </source>
</evidence>
<keyword evidence="2 8" id="KW-0812">Transmembrane</keyword>
<feature type="transmembrane region" description="Helical" evidence="9">
    <location>
        <begin position="414"/>
        <end position="435"/>
    </location>
</feature>
<protein>
    <recommendedName>
        <fullName evidence="10">G-protein coupled receptors family 1 profile domain-containing protein</fullName>
    </recommendedName>
</protein>
<dbReference type="AlphaFoldDB" id="A0A813ZSV4"/>
<feature type="transmembrane region" description="Helical" evidence="9">
    <location>
        <begin position="368"/>
        <end position="394"/>
    </location>
</feature>
<comment type="caution">
    <text evidence="11">The sequence shown here is derived from an EMBL/GenBank/DDBJ whole genome shotgun (WGS) entry which is preliminary data.</text>
</comment>
<dbReference type="PROSITE" id="PS50262">
    <property type="entry name" value="G_PROTEIN_RECEP_F1_2"/>
    <property type="match status" value="1"/>
</dbReference>
<accession>A0A813ZSV4</accession>
<keyword evidence="12" id="KW-1185">Reference proteome</keyword>
<evidence type="ECO:0000256" key="3">
    <source>
        <dbReference type="ARBA" id="ARBA00022989"/>
    </source>
</evidence>
<feature type="domain" description="G-protein coupled receptors family 1 profile" evidence="10">
    <location>
        <begin position="41"/>
        <end position="432"/>
    </location>
</feature>
<feature type="transmembrane region" description="Helical" evidence="9">
    <location>
        <begin position="221"/>
        <end position="248"/>
    </location>
</feature>
<evidence type="ECO:0000256" key="8">
    <source>
        <dbReference type="RuleBase" id="RU000688"/>
    </source>
</evidence>
<keyword evidence="5 9" id="KW-0472">Membrane</keyword>
<gene>
    <name evidence="11" type="ORF">OXX778_LOCUS11545</name>
</gene>
<evidence type="ECO:0000256" key="5">
    <source>
        <dbReference type="ARBA" id="ARBA00023136"/>
    </source>
</evidence>
<dbReference type="InterPro" id="IPR017452">
    <property type="entry name" value="GPCR_Rhodpsn_7TM"/>
</dbReference>
<reference evidence="11" key="1">
    <citation type="submission" date="2021-02" db="EMBL/GenBank/DDBJ databases">
        <authorList>
            <person name="Nowell W R."/>
        </authorList>
    </citation>
    <scope>NUCLEOTIDE SEQUENCE</scope>
    <source>
        <strain evidence="11">Ploen Becks lab</strain>
    </source>
</reference>
<evidence type="ECO:0000256" key="2">
    <source>
        <dbReference type="ARBA" id="ARBA00022692"/>
    </source>
</evidence>
<dbReference type="OrthoDB" id="166868at2759"/>
<sequence length="712" mass="83247">MNESSDENFLSEISTEKNFFLISESINFYACFPITIFGLIGNIITIYLLNSKPKTSKHTRRQSFFKLQINSTSLTTSDLYMLSLAISDSLFLLAHLIEDLIPSINKQKFYLQFINRSNVLCKIVLFVRNSARFSSSYLVVLFAYERFSCINSPLKRLKFHNRKFTHLTIFSVFFFSNFLMSYTILINGLREVENHEKIDHLTNMYECDVLIDYKFIYQYTIFIYTTLGIVLPMVIVSYLNIYIARVLLTRKNKILRSFTRCSSLNNQSSTNLERLSIRGEFKEASIVKINKLNSFEINKSESKKVNLWFKNKNMKKSNSLFGLNTSNSGKKILEQNSSDSRYVKKRALTAIYQFNGIKQKLKDSGRATIILVLLSVFFVALNFPYILSWCFFYIPYQSGMLKNENTVYLRYSFVLLAEILHLMNYSINLILCFMASKKFRDQFKNQFFYIKQCDHLYFPTIDPNQPFFFGFLTDGKPKPTPIIGNGSQNNPVCIYATTLKLLQLNCNTDNQEHSLFHIDGTYKITIENYPLLVFGRSNPNRTLYLIVFRITSKEEKENFVNFFDSIKFICRLFNINFSLKFLMQDAQTACASAANDCFPDKDVNNMHYTSNLESLYHIKEEALLRWSQYPQLAIYNQSLESIWANWPVFTRQSGYERGTVLESCIMIEKMVNDISNTQDKFDLTLIKNNKLNKEAESLTLAYIHSRYYKAYR</sequence>
<evidence type="ECO:0000256" key="9">
    <source>
        <dbReference type="SAM" id="Phobius"/>
    </source>
</evidence>
<proteinExistence type="inferred from homology"/>
<organism evidence="11 12">
    <name type="scientific">Brachionus calyciflorus</name>
    <dbReference type="NCBI Taxonomy" id="104777"/>
    <lineage>
        <taxon>Eukaryota</taxon>
        <taxon>Metazoa</taxon>
        <taxon>Spiralia</taxon>
        <taxon>Gnathifera</taxon>
        <taxon>Rotifera</taxon>
        <taxon>Eurotatoria</taxon>
        <taxon>Monogononta</taxon>
        <taxon>Pseudotrocha</taxon>
        <taxon>Ploima</taxon>
        <taxon>Brachionidae</taxon>
        <taxon>Brachionus</taxon>
    </lineage>
</organism>
<dbReference type="GO" id="GO:0004930">
    <property type="term" value="F:G protein-coupled receptor activity"/>
    <property type="evidence" value="ECO:0007669"/>
    <property type="project" value="UniProtKB-KW"/>
</dbReference>
<dbReference type="PANTHER" id="PTHR24243:SF233">
    <property type="entry name" value="THYROTROPIN-RELEASING HORMONE RECEPTOR"/>
    <property type="match status" value="1"/>
</dbReference>
<evidence type="ECO:0000256" key="6">
    <source>
        <dbReference type="ARBA" id="ARBA00023170"/>
    </source>
</evidence>
<feature type="transmembrane region" description="Helical" evidence="9">
    <location>
        <begin position="26"/>
        <end position="49"/>
    </location>
</feature>
<name>A0A813ZSV4_9BILA</name>
<comment type="similarity">
    <text evidence="8">Belongs to the G-protein coupled receptor 1 family.</text>
</comment>
<evidence type="ECO:0000256" key="7">
    <source>
        <dbReference type="ARBA" id="ARBA00023224"/>
    </source>
</evidence>
<evidence type="ECO:0000313" key="12">
    <source>
        <dbReference type="Proteomes" id="UP000663879"/>
    </source>
</evidence>
<keyword evidence="3 9" id="KW-1133">Transmembrane helix</keyword>
<evidence type="ECO:0000313" key="11">
    <source>
        <dbReference type="EMBL" id="CAF0903948.1"/>
    </source>
</evidence>
<dbReference type="InterPro" id="IPR018289">
    <property type="entry name" value="MULE_transposase_dom"/>
</dbReference>
<dbReference type="InterPro" id="IPR000276">
    <property type="entry name" value="GPCR_Rhodpsn"/>
</dbReference>
<keyword evidence="4 8" id="KW-0297">G-protein coupled receptor</keyword>
<dbReference type="EMBL" id="CAJNOC010001966">
    <property type="protein sequence ID" value="CAF0903948.1"/>
    <property type="molecule type" value="Genomic_DNA"/>
</dbReference>
<dbReference type="PRINTS" id="PR00237">
    <property type="entry name" value="GPCRRHODOPSN"/>
</dbReference>
<dbReference type="GO" id="GO:0005886">
    <property type="term" value="C:plasma membrane"/>
    <property type="evidence" value="ECO:0007669"/>
    <property type="project" value="TreeGrafter"/>
</dbReference>
<feature type="transmembrane region" description="Helical" evidence="9">
    <location>
        <begin position="164"/>
        <end position="185"/>
    </location>
</feature>
<dbReference type="Pfam" id="PF00001">
    <property type="entry name" value="7tm_1"/>
    <property type="match status" value="1"/>
</dbReference>
<dbReference type="PROSITE" id="PS00237">
    <property type="entry name" value="G_PROTEIN_RECEP_F1_1"/>
    <property type="match status" value="1"/>
</dbReference>
<comment type="subcellular location">
    <subcellularLocation>
        <location evidence="1">Membrane</location>
        <topology evidence="1">Multi-pass membrane protein</topology>
    </subcellularLocation>
</comment>
<dbReference type="PANTHER" id="PTHR24243">
    <property type="entry name" value="G-PROTEIN COUPLED RECEPTOR"/>
    <property type="match status" value="1"/>
</dbReference>
<evidence type="ECO:0000259" key="10">
    <source>
        <dbReference type="PROSITE" id="PS50262"/>
    </source>
</evidence>
<dbReference type="Gene3D" id="1.20.1070.10">
    <property type="entry name" value="Rhodopsin 7-helix transmembrane proteins"/>
    <property type="match status" value="1"/>
</dbReference>
<dbReference type="Pfam" id="PF10551">
    <property type="entry name" value="MULE"/>
    <property type="match status" value="1"/>
</dbReference>
<dbReference type="SUPFAM" id="SSF81321">
    <property type="entry name" value="Family A G protein-coupled receptor-like"/>
    <property type="match status" value="1"/>
</dbReference>